<feature type="signal peptide" evidence="1">
    <location>
        <begin position="1"/>
        <end position="19"/>
    </location>
</feature>
<keyword evidence="1" id="KW-0732">Signal</keyword>
<sequence>MLHWSVIFVLGFFIASIQCSDNDKNYLFGLTFYVAKTSFEYIRIDSTGKEVPTNHSDLILMVATKNGKIVGSAQSYCRHVNPPLEQIILLQGTSVYYPVEEGEIHFGKGFNISQSCAPITYGCITLVHNYCSISVKGLKADKHTKLAILSKSTQKPAPGSILIAKYLNNQGRYNTEEIVNVTVKNFSECEKQFDPENVYLVDEEEQICTERIAPKLGDDPIALPSALLFQVKNKKVYLIGIESKAEGELSLSTFAPYHCGKFDNQCSP</sequence>
<organism evidence="2 3">
    <name type="scientific">Panagrolaimus davidi</name>
    <dbReference type="NCBI Taxonomy" id="227884"/>
    <lineage>
        <taxon>Eukaryota</taxon>
        <taxon>Metazoa</taxon>
        <taxon>Ecdysozoa</taxon>
        <taxon>Nematoda</taxon>
        <taxon>Chromadorea</taxon>
        <taxon>Rhabditida</taxon>
        <taxon>Tylenchina</taxon>
        <taxon>Panagrolaimomorpha</taxon>
        <taxon>Panagrolaimoidea</taxon>
        <taxon>Panagrolaimidae</taxon>
        <taxon>Panagrolaimus</taxon>
    </lineage>
</organism>
<dbReference type="WBParaSite" id="PDA_v2.g13264.t1">
    <property type="protein sequence ID" value="PDA_v2.g13264.t1"/>
    <property type="gene ID" value="PDA_v2.g13264"/>
</dbReference>
<name>A0A914PCX1_9BILA</name>
<feature type="chain" id="PRO_5037414652" evidence="1">
    <location>
        <begin position="20"/>
        <end position="268"/>
    </location>
</feature>
<evidence type="ECO:0000313" key="2">
    <source>
        <dbReference type="Proteomes" id="UP000887578"/>
    </source>
</evidence>
<dbReference type="Proteomes" id="UP000887578">
    <property type="component" value="Unplaced"/>
</dbReference>
<reference evidence="3" key="1">
    <citation type="submission" date="2022-11" db="UniProtKB">
        <authorList>
            <consortium name="WormBaseParasite"/>
        </authorList>
    </citation>
    <scope>IDENTIFICATION</scope>
</reference>
<evidence type="ECO:0000256" key="1">
    <source>
        <dbReference type="SAM" id="SignalP"/>
    </source>
</evidence>
<protein>
    <submittedName>
        <fullName evidence="3">Uncharacterized protein</fullName>
    </submittedName>
</protein>
<proteinExistence type="predicted"/>
<accession>A0A914PCX1</accession>
<evidence type="ECO:0000313" key="3">
    <source>
        <dbReference type="WBParaSite" id="PDA_v2.g13264.t1"/>
    </source>
</evidence>
<keyword evidence="2" id="KW-1185">Reference proteome</keyword>
<dbReference type="AlphaFoldDB" id="A0A914PCX1"/>